<protein>
    <submittedName>
        <fullName evidence="1">Uncharacterized protein</fullName>
    </submittedName>
</protein>
<accession>A0A0C3AL65</accession>
<evidence type="ECO:0000313" key="2">
    <source>
        <dbReference type="Proteomes" id="UP000053989"/>
    </source>
</evidence>
<evidence type="ECO:0000313" key="1">
    <source>
        <dbReference type="EMBL" id="KIM65677.1"/>
    </source>
</evidence>
<name>A0A0C3AL65_9AGAM</name>
<dbReference type="AlphaFoldDB" id="A0A0C3AL65"/>
<reference evidence="1 2" key="1">
    <citation type="submission" date="2014-04" db="EMBL/GenBank/DDBJ databases">
        <authorList>
            <consortium name="DOE Joint Genome Institute"/>
            <person name="Kuo A."/>
            <person name="Kohler A."/>
            <person name="Nagy L.G."/>
            <person name="Floudas D."/>
            <person name="Copeland A."/>
            <person name="Barry K.W."/>
            <person name="Cichocki N."/>
            <person name="Veneault-Fourrey C."/>
            <person name="LaButti K."/>
            <person name="Lindquist E.A."/>
            <person name="Lipzen A."/>
            <person name="Lundell T."/>
            <person name="Morin E."/>
            <person name="Murat C."/>
            <person name="Sun H."/>
            <person name="Tunlid A."/>
            <person name="Henrissat B."/>
            <person name="Grigoriev I.V."/>
            <person name="Hibbett D.S."/>
            <person name="Martin F."/>
            <person name="Nordberg H.P."/>
            <person name="Cantor M.N."/>
            <person name="Hua S.X."/>
        </authorList>
    </citation>
    <scope>NUCLEOTIDE SEQUENCE [LARGE SCALE GENOMIC DNA]</scope>
    <source>
        <strain evidence="1 2">Foug A</strain>
    </source>
</reference>
<dbReference type="Proteomes" id="UP000053989">
    <property type="component" value="Unassembled WGS sequence"/>
</dbReference>
<dbReference type="EMBL" id="KN822021">
    <property type="protein sequence ID" value="KIM65677.1"/>
    <property type="molecule type" value="Genomic_DNA"/>
</dbReference>
<dbReference type="InParanoid" id="A0A0C3AL65"/>
<dbReference type="HOGENOM" id="CLU_1526054_0_0_1"/>
<keyword evidence="2" id="KW-1185">Reference proteome</keyword>
<gene>
    <name evidence="1" type="ORF">SCLCIDRAFT_1212078</name>
</gene>
<organism evidence="1 2">
    <name type="scientific">Scleroderma citrinum Foug A</name>
    <dbReference type="NCBI Taxonomy" id="1036808"/>
    <lineage>
        <taxon>Eukaryota</taxon>
        <taxon>Fungi</taxon>
        <taxon>Dikarya</taxon>
        <taxon>Basidiomycota</taxon>
        <taxon>Agaricomycotina</taxon>
        <taxon>Agaricomycetes</taxon>
        <taxon>Agaricomycetidae</taxon>
        <taxon>Boletales</taxon>
        <taxon>Sclerodermatineae</taxon>
        <taxon>Sclerodermataceae</taxon>
        <taxon>Scleroderma</taxon>
    </lineage>
</organism>
<sequence>MWSNVLKQCGHDGASEFTNYATYTLPWPHDSAITFTWNPLLFDLPELNGPSGANTVLNASITSAGHHGGCSASPFCSDSRSYVSLRHRSSSIYEGNETEICIVSSSSWVIWMTRVFRWSPSLLPLNFCSNPLVPMGSHTISTQAKQKIICQKARGLCTGVSSRLKPSILPFTQLQP</sequence>
<reference evidence="2" key="2">
    <citation type="submission" date="2015-01" db="EMBL/GenBank/DDBJ databases">
        <title>Evolutionary Origins and Diversification of the Mycorrhizal Mutualists.</title>
        <authorList>
            <consortium name="DOE Joint Genome Institute"/>
            <consortium name="Mycorrhizal Genomics Consortium"/>
            <person name="Kohler A."/>
            <person name="Kuo A."/>
            <person name="Nagy L.G."/>
            <person name="Floudas D."/>
            <person name="Copeland A."/>
            <person name="Barry K.W."/>
            <person name="Cichocki N."/>
            <person name="Veneault-Fourrey C."/>
            <person name="LaButti K."/>
            <person name="Lindquist E.A."/>
            <person name="Lipzen A."/>
            <person name="Lundell T."/>
            <person name="Morin E."/>
            <person name="Murat C."/>
            <person name="Riley R."/>
            <person name="Ohm R."/>
            <person name="Sun H."/>
            <person name="Tunlid A."/>
            <person name="Henrissat B."/>
            <person name="Grigoriev I.V."/>
            <person name="Hibbett D.S."/>
            <person name="Martin F."/>
        </authorList>
    </citation>
    <scope>NUCLEOTIDE SEQUENCE [LARGE SCALE GENOMIC DNA]</scope>
    <source>
        <strain evidence="2">Foug A</strain>
    </source>
</reference>
<proteinExistence type="predicted"/>